<dbReference type="Pfam" id="PF00928">
    <property type="entry name" value="Adap_comp_sub"/>
    <property type="match status" value="1"/>
</dbReference>
<name>A0A6B2G5U7_MYXSQ</name>
<sequence>MIINRKNQVVSAEIIGRIMAYVNHSGVPKISASFSRATPLFKSVSFHPCVNMPRFNVDKVLEFVPPNGSFELMAYTCKITGNCLPFVVTTNQDLSDIFQFNISVAPSCSLKKIVRF</sequence>
<dbReference type="InterPro" id="IPR036168">
    <property type="entry name" value="AP2_Mu_C_sf"/>
</dbReference>
<dbReference type="PROSITE" id="PS51072">
    <property type="entry name" value="MHD"/>
    <property type="match status" value="1"/>
</dbReference>
<proteinExistence type="predicted"/>
<evidence type="ECO:0000259" key="1">
    <source>
        <dbReference type="PROSITE" id="PS51072"/>
    </source>
</evidence>
<reference evidence="2" key="1">
    <citation type="submission" date="2018-11" db="EMBL/GenBank/DDBJ databases">
        <title>Myxobolus squamalis genome and transcriptome.</title>
        <authorList>
            <person name="Yahalomi D."/>
            <person name="Atkinson S.D."/>
            <person name="Neuhof M."/>
            <person name="Chang E.S."/>
            <person name="Philippe H."/>
            <person name="Cartwright P."/>
            <person name="Bartholomew J.L."/>
            <person name="Huchon D."/>
        </authorList>
    </citation>
    <scope>NUCLEOTIDE SEQUENCE</scope>
    <source>
        <strain evidence="2">71B08</strain>
        <tissue evidence="2">Whole</tissue>
    </source>
</reference>
<protein>
    <submittedName>
        <fullName evidence="2">AP-3 complex subunit mu-2 (Trinotate prediction)</fullName>
    </submittedName>
</protein>
<accession>A0A6B2G5U7</accession>
<dbReference type="Gene3D" id="2.60.40.1170">
    <property type="entry name" value="Mu homology domain, subdomain B"/>
    <property type="match status" value="1"/>
</dbReference>
<dbReference type="InterPro" id="IPR028565">
    <property type="entry name" value="MHD"/>
</dbReference>
<dbReference type="AlphaFoldDB" id="A0A6B2G5U7"/>
<dbReference type="EMBL" id="GHBR01001393">
    <property type="protein sequence ID" value="NDJ96651.1"/>
    <property type="molecule type" value="Transcribed_RNA"/>
</dbReference>
<dbReference type="InterPro" id="IPR050431">
    <property type="entry name" value="Adaptor_comp_med_subunit"/>
</dbReference>
<evidence type="ECO:0000313" key="2">
    <source>
        <dbReference type="EMBL" id="NDJ96651.1"/>
    </source>
</evidence>
<dbReference type="PANTHER" id="PTHR10529">
    <property type="entry name" value="AP COMPLEX SUBUNIT MU"/>
    <property type="match status" value="1"/>
</dbReference>
<dbReference type="SUPFAM" id="SSF49447">
    <property type="entry name" value="Second domain of Mu2 adaptin subunit (ap50) of ap2 adaptor"/>
    <property type="match status" value="1"/>
</dbReference>
<organism evidence="2">
    <name type="scientific">Myxobolus squamalis</name>
    <name type="common">Myxosporean</name>
    <dbReference type="NCBI Taxonomy" id="59785"/>
    <lineage>
        <taxon>Eukaryota</taxon>
        <taxon>Metazoa</taxon>
        <taxon>Cnidaria</taxon>
        <taxon>Myxozoa</taxon>
        <taxon>Myxosporea</taxon>
        <taxon>Bivalvulida</taxon>
        <taxon>Platysporina</taxon>
        <taxon>Myxobolidae</taxon>
        <taxon>Myxobolus</taxon>
    </lineage>
</organism>
<feature type="domain" description="MHD" evidence="1">
    <location>
        <begin position="1"/>
        <end position="116"/>
    </location>
</feature>